<dbReference type="Pfam" id="PF01614">
    <property type="entry name" value="IclR_C"/>
    <property type="match status" value="1"/>
</dbReference>
<dbReference type="InterPro" id="IPR050707">
    <property type="entry name" value="HTH_MetabolicPath_Reg"/>
</dbReference>
<keyword evidence="7" id="KW-1185">Reference proteome</keyword>
<organism evidence="6 7">
    <name type="scientific">Halococcus hamelinensis 100A6</name>
    <dbReference type="NCBI Taxonomy" id="1132509"/>
    <lineage>
        <taxon>Archaea</taxon>
        <taxon>Methanobacteriati</taxon>
        <taxon>Methanobacteriota</taxon>
        <taxon>Stenosarchaea group</taxon>
        <taxon>Halobacteria</taxon>
        <taxon>Halobacteriales</taxon>
        <taxon>Halococcaceae</taxon>
        <taxon>Halococcus</taxon>
    </lineage>
</organism>
<dbReference type="InterPro" id="IPR036390">
    <property type="entry name" value="WH_DNA-bd_sf"/>
</dbReference>
<reference evidence="6 7" key="1">
    <citation type="journal article" date="2014" name="PLoS Genet.">
        <title>Phylogenetically driven sequencing of extremely halophilic archaea reveals strategies for static and dynamic osmo-response.</title>
        <authorList>
            <person name="Becker E.A."/>
            <person name="Seitzer P.M."/>
            <person name="Tritt A."/>
            <person name="Larsen D."/>
            <person name="Krusor M."/>
            <person name="Yao A.I."/>
            <person name="Wu D."/>
            <person name="Madern D."/>
            <person name="Eisen J.A."/>
            <person name="Darling A.E."/>
            <person name="Facciotti M.T."/>
        </authorList>
    </citation>
    <scope>NUCLEOTIDE SEQUENCE [LARGE SCALE GENOMIC DNA]</scope>
    <source>
        <strain evidence="6 7">100A6</strain>
    </source>
</reference>
<evidence type="ECO:0000256" key="1">
    <source>
        <dbReference type="ARBA" id="ARBA00023015"/>
    </source>
</evidence>
<dbReference type="Gene3D" id="1.10.10.10">
    <property type="entry name" value="Winged helix-like DNA-binding domain superfamily/Winged helix DNA-binding domain"/>
    <property type="match status" value="1"/>
</dbReference>
<dbReference type="EMBL" id="AOMB01000022">
    <property type="protein sequence ID" value="EMA39021.1"/>
    <property type="molecule type" value="Genomic_DNA"/>
</dbReference>
<name>M0M040_9EURY</name>
<dbReference type="PANTHER" id="PTHR30136">
    <property type="entry name" value="HELIX-TURN-HELIX TRANSCRIPTIONAL REGULATOR, ICLR FAMILY"/>
    <property type="match status" value="1"/>
</dbReference>
<keyword evidence="2" id="KW-0238">DNA-binding</keyword>
<dbReference type="GO" id="GO:0003677">
    <property type="term" value="F:DNA binding"/>
    <property type="evidence" value="ECO:0007669"/>
    <property type="project" value="UniProtKB-KW"/>
</dbReference>
<evidence type="ECO:0000256" key="3">
    <source>
        <dbReference type="ARBA" id="ARBA00023163"/>
    </source>
</evidence>
<dbReference type="RefSeq" id="WP_007692554.1">
    <property type="nucleotide sequence ID" value="NZ_AJRK01000417.1"/>
</dbReference>
<dbReference type="GO" id="GO:0045892">
    <property type="term" value="P:negative regulation of DNA-templated transcription"/>
    <property type="evidence" value="ECO:0007669"/>
    <property type="project" value="TreeGrafter"/>
</dbReference>
<dbReference type="PROSITE" id="PS51078">
    <property type="entry name" value="ICLR_ED"/>
    <property type="match status" value="1"/>
</dbReference>
<dbReference type="Gene3D" id="3.30.450.40">
    <property type="match status" value="1"/>
</dbReference>
<dbReference type="InterPro" id="IPR029016">
    <property type="entry name" value="GAF-like_dom_sf"/>
</dbReference>
<dbReference type="OrthoDB" id="14763at2157"/>
<dbReference type="PANTHER" id="PTHR30136:SF35">
    <property type="entry name" value="HTH-TYPE TRANSCRIPTIONAL REGULATOR RV1719"/>
    <property type="match status" value="1"/>
</dbReference>
<feature type="domain" description="IclR-ED" evidence="5">
    <location>
        <begin position="68"/>
        <end position="252"/>
    </location>
</feature>
<dbReference type="SUPFAM" id="SSF55781">
    <property type="entry name" value="GAF domain-like"/>
    <property type="match status" value="1"/>
</dbReference>
<protein>
    <submittedName>
        <fullName evidence="6">IclR family transcriptional regulator</fullName>
    </submittedName>
</protein>
<dbReference type="AlphaFoldDB" id="M0M040"/>
<feature type="domain" description="HTH iclR-type" evidence="4">
    <location>
        <begin position="8"/>
        <end position="67"/>
    </location>
</feature>
<evidence type="ECO:0000256" key="2">
    <source>
        <dbReference type="ARBA" id="ARBA00023125"/>
    </source>
</evidence>
<dbReference type="InterPro" id="IPR036388">
    <property type="entry name" value="WH-like_DNA-bd_sf"/>
</dbReference>
<dbReference type="PATRIC" id="fig|1132509.6.peg.1744"/>
<accession>M0M040</accession>
<evidence type="ECO:0000313" key="7">
    <source>
        <dbReference type="Proteomes" id="UP000011566"/>
    </source>
</evidence>
<evidence type="ECO:0000313" key="6">
    <source>
        <dbReference type="EMBL" id="EMA39021.1"/>
    </source>
</evidence>
<dbReference type="eggNOG" id="arCOG02798">
    <property type="taxonomic scope" value="Archaea"/>
</dbReference>
<dbReference type="PROSITE" id="PS51077">
    <property type="entry name" value="HTH_ICLR"/>
    <property type="match status" value="1"/>
</dbReference>
<keyword evidence="1" id="KW-0805">Transcription regulation</keyword>
<dbReference type="Pfam" id="PF09339">
    <property type="entry name" value="HTH_IclR"/>
    <property type="match status" value="1"/>
</dbReference>
<comment type="caution">
    <text evidence="6">The sequence shown here is derived from an EMBL/GenBank/DDBJ whole genome shotgun (WGS) entry which is preliminary data.</text>
</comment>
<gene>
    <name evidence="6" type="ORF">C447_07688</name>
</gene>
<keyword evidence="3" id="KW-0804">Transcription</keyword>
<proteinExistence type="predicted"/>
<dbReference type="GO" id="GO:0003700">
    <property type="term" value="F:DNA-binding transcription factor activity"/>
    <property type="evidence" value="ECO:0007669"/>
    <property type="project" value="TreeGrafter"/>
</dbReference>
<dbReference type="SMART" id="SM00346">
    <property type="entry name" value="HTH_ICLR"/>
    <property type="match status" value="1"/>
</dbReference>
<evidence type="ECO:0000259" key="5">
    <source>
        <dbReference type="PROSITE" id="PS51078"/>
    </source>
</evidence>
<sequence>MVERSAPVQTTETTIAVIGALVELEPAGVSAVADRVGIPTSTAFDHLKTLEHHEFVVGNDRKYRLGTRFLSIGGRHRSTDELYRVAEPEIAKMAYKTGEHANLVVEEFGKGVFLAKVKGEDAFRLDTYIGKRVNLQTTSAGKAILSCLPDERIEEIIDRHGLPAVTPTTITDRGRLFEEIDRVRERGFATDDEERIQGVRCVAAPLRDGEGGVIGAVSISGPKSGMRRDRFEETIPDLVLRTANVIEVNMKYQ</sequence>
<dbReference type="InterPro" id="IPR014757">
    <property type="entry name" value="Tscrpt_reg_IclR_C"/>
</dbReference>
<dbReference type="SUPFAM" id="SSF46785">
    <property type="entry name" value="Winged helix' DNA-binding domain"/>
    <property type="match status" value="1"/>
</dbReference>
<evidence type="ECO:0000259" key="4">
    <source>
        <dbReference type="PROSITE" id="PS51077"/>
    </source>
</evidence>
<dbReference type="Proteomes" id="UP000011566">
    <property type="component" value="Unassembled WGS sequence"/>
</dbReference>
<dbReference type="InterPro" id="IPR005471">
    <property type="entry name" value="Tscrpt_reg_IclR_N"/>
</dbReference>